<protein>
    <submittedName>
        <fullName evidence="1">Uncharacterized protein</fullName>
    </submittedName>
</protein>
<dbReference type="EMBL" id="CP014578">
    <property type="protein sequence ID" value="ANB73259.1"/>
    <property type="molecule type" value="Genomic_DNA"/>
</dbReference>
<reference evidence="1 2" key="1">
    <citation type="journal article" date="2016" name="Gene">
        <title>PacBio SMRT assembly of a complex multi-replicon genome reveals chlorocatechol degradative operon in a region of genome plasticity.</title>
        <authorList>
            <person name="Ricker N."/>
            <person name="Shen S.Y."/>
            <person name="Goordial J."/>
            <person name="Jin S."/>
            <person name="Fulthorpe R.R."/>
        </authorList>
    </citation>
    <scope>NUCLEOTIDE SEQUENCE [LARGE SCALE GENOMIC DNA]</scope>
    <source>
        <strain evidence="1 2">OLGA172</strain>
    </source>
</reference>
<accession>A0A160FL69</accession>
<evidence type="ECO:0000313" key="2">
    <source>
        <dbReference type="Proteomes" id="UP000076852"/>
    </source>
</evidence>
<sequence>MAQLYPALYKDFEVHPLVFSRQFDKFDGHKRHAEGYDVAVRVCRPGAISGSKASRVFRLVLPSTFSDFGVAKRSASQYGADIIDGKVEGATVADL</sequence>
<gene>
    <name evidence="1" type="ORF">AYM40_13480</name>
</gene>
<dbReference type="RefSeq" id="WP_063496652.1">
    <property type="nucleotide sequence ID" value="NZ_CP014578.1"/>
</dbReference>
<dbReference type="KEGG" id="buz:AYM40_13480"/>
<evidence type="ECO:0000313" key="1">
    <source>
        <dbReference type="EMBL" id="ANB73259.1"/>
    </source>
</evidence>
<keyword evidence="2" id="KW-1185">Reference proteome</keyword>
<dbReference type="OrthoDB" id="8926334at2"/>
<organism evidence="1 2">
    <name type="scientific">Paraburkholderia phytofirmans OLGA172</name>
    <dbReference type="NCBI Taxonomy" id="1417228"/>
    <lineage>
        <taxon>Bacteria</taxon>
        <taxon>Pseudomonadati</taxon>
        <taxon>Pseudomonadota</taxon>
        <taxon>Betaproteobacteria</taxon>
        <taxon>Burkholderiales</taxon>
        <taxon>Burkholderiaceae</taxon>
        <taxon>Paraburkholderia</taxon>
    </lineage>
</organism>
<name>A0A160FL69_9BURK</name>
<proteinExistence type="predicted"/>
<dbReference type="AlphaFoldDB" id="A0A160FL69"/>
<dbReference type="Proteomes" id="UP000076852">
    <property type="component" value="Chromosome 1"/>
</dbReference>